<protein>
    <submittedName>
        <fullName evidence="4">AAA family ATPase</fullName>
    </submittedName>
</protein>
<dbReference type="AlphaFoldDB" id="A0AA96GG75"/>
<dbReference type="EMBL" id="CP116967">
    <property type="protein sequence ID" value="WNM57979.1"/>
    <property type="molecule type" value="Genomic_DNA"/>
</dbReference>
<evidence type="ECO:0000259" key="2">
    <source>
        <dbReference type="SMART" id="SM00257"/>
    </source>
</evidence>
<gene>
    <name evidence="4" type="ORF">PP769_18715</name>
</gene>
<dbReference type="InterPro" id="IPR027417">
    <property type="entry name" value="P-loop_NTPase"/>
</dbReference>
<dbReference type="PANTHER" id="PTHR35894:SF1">
    <property type="entry name" value="PHOSPHORIBULOKINASE _ URIDINE KINASE FAMILY"/>
    <property type="match status" value="1"/>
</dbReference>
<dbReference type="KEGG" id="nall:PP769_18715"/>
<dbReference type="InterPro" id="IPR036779">
    <property type="entry name" value="LysM_dom_sf"/>
</dbReference>
<feature type="domain" description="AAA+ ATPase" evidence="3">
    <location>
        <begin position="42"/>
        <end position="182"/>
    </location>
</feature>
<dbReference type="Gene3D" id="3.10.350.10">
    <property type="entry name" value="LysM domain"/>
    <property type="match status" value="2"/>
</dbReference>
<name>A0AA96GG75_9BACT</name>
<feature type="region of interest" description="Disordered" evidence="1">
    <location>
        <begin position="504"/>
        <end position="572"/>
    </location>
</feature>
<dbReference type="InterPro" id="IPR018392">
    <property type="entry name" value="LysM"/>
</dbReference>
<dbReference type="RefSeq" id="WP_312643135.1">
    <property type="nucleotide sequence ID" value="NZ_CP116967.1"/>
</dbReference>
<dbReference type="Pfam" id="PF01476">
    <property type="entry name" value="LysM"/>
    <property type="match status" value="1"/>
</dbReference>
<dbReference type="SUPFAM" id="SSF52540">
    <property type="entry name" value="P-loop containing nucleoside triphosphate hydrolases"/>
    <property type="match status" value="1"/>
</dbReference>
<dbReference type="CDD" id="cd00118">
    <property type="entry name" value="LysM"/>
    <property type="match status" value="1"/>
</dbReference>
<dbReference type="SMART" id="SM00382">
    <property type="entry name" value="AAA"/>
    <property type="match status" value="1"/>
</dbReference>
<sequence length="756" mass="83511">MYFNFFGLRTKPFNTTPDPDFLYLSPGHKQALGSLIYGIKEKKGFIAVTGQVGLGKTTILRSFLDQPHQPNQETIYLLNPNLSFTSLLKTLLRELGHTPIEGDDAEVLEQLHFVLIEKYREGKTVVLLIDEAQNMPVDTLEHLRMLSNLETPKDKLIQIVLLGQPELDALLDQYELRQLRQRIAVRAIIQPLSKPESFEYIRHRLDKAGGEGKKIFTNSALGLIVQEAKGIPRRLNILCDNALVTAFGYNTALVTAKIAKEVIGDLTGQPAHTLWKLVPLIGLALILVLGLVALLPLTESKFSDFPSINRIGETDTDKENPKQDLVSDQDLLSVDENTPSPTQTVPTLTERAQTFLTQSVSEVFENLRTRAGSNFESITTQASVNPHIDSENQKDLLLAGIPPDNFQREGPPVSDDREVPSTSETVLPGILPLHQEHFDLSTQEDGGVKAEADSPENGARLSHVEMETPSIQSAQQELPELLIQEEGIATAEANSMVEENPVLQDEARIPSENVSEDNLVRLSPENLSERAGQPTLAAEEPLSIPIQDNSPPVPVPHKRGASKESPSKPEVVASSLPVTRIVKKGDTMAKLLHDVYGVSSPSTVQFVLEHNRHITSVRRMYPGQKIMFPPLQSVERKNKLTEADVTLVSVKDEGLPPSKAIFAHSSTQLKPNEVKNEAKRDSPYAVATVQEGDTLEKLIKVIYGSSHPSYVQRVLEYNPNIRNPKKIFPGQDIAFPKIAQDVKTQTDLASEANPAE</sequence>
<dbReference type="SMART" id="SM00257">
    <property type="entry name" value="LysM"/>
    <property type="match status" value="2"/>
</dbReference>
<evidence type="ECO:0000313" key="5">
    <source>
        <dbReference type="Proteomes" id="UP001302719"/>
    </source>
</evidence>
<feature type="domain" description="LysM" evidence="2">
    <location>
        <begin position="686"/>
        <end position="736"/>
    </location>
</feature>
<dbReference type="InterPro" id="IPR003593">
    <property type="entry name" value="AAA+_ATPase"/>
</dbReference>
<dbReference type="Pfam" id="PF13401">
    <property type="entry name" value="AAA_22"/>
    <property type="match status" value="1"/>
</dbReference>
<dbReference type="InterPro" id="IPR052026">
    <property type="entry name" value="ExeA_AAA_ATPase_DNA-bind"/>
</dbReference>
<dbReference type="GO" id="GO:0016887">
    <property type="term" value="F:ATP hydrolysis activity"/>
    <property type="evidence" value="ECO:0007669"/>
    <property type="project" value="InterPro"/>
</dbReference>
<dbReference type="Proteomes" id="UP001302719">
    <property type="component" value="Chromosome"/>
</dbReference>
<evidence type="ECO:0000259" key="3">
    <source>
        <dbReference type="SMART" id="SM00382"/>
    </source>
</evidence>
<evidence type="ECO:0000256" key="1">
    <source>
        <dbReference type="SAM" id="MobiDB-lite"/>
    </source>
</evidence>
<dbReference type="Gene3D" id="3.40.50.300">
    <property type="entry name" value="P-loop containing nucleotide triphosphate hydrolases"/>
    <property type="match status" value="1"/>
</dbReference>
<feature type="domain" description="LysM" evidence="2">
    <location>
        <begin position="579"/>
        <end position="629"/>
    </location>
</feature>
<organism evidence="4 5">
    <name type="scientific">Candidatus Nitrospira allomarina</name>
    <dbReference type="NCBI Taxonomy" id="3020900"/>
    <lineage>
        <taxon>Bacteria</taxon>
        <taxon>Pseudomonadati</taxon>
        <taxon>Nitrospirota</taxon>
        <taxon>Nitrospiria</taxon>
        <taxon>Nitrospirales</taxon>
        <taxon>Nitrospiraceae</taxon>
        <taxon>Nitrospira</taxon>
    </lineage>
</organism>
<reference evidence="4 5" key="1">
    <citation type="submission" date="2023-01" db="EMBL/GenBank/DDBJ databases">
        <title>Cultivation and genomic characterization of new, ubiquitous marine nitrite-oxidizing bacteria from the Nitrospirales.</title>
        <authorList>
            <person name="Mueller A.J."/>
            <person name="Daebeler A."/>
            <person name="Herbold C.W."/>
            <person name="Kirkegaard R.H."/>
            <person name="Daims H."/>
        </authorList>
    </citation>
    <scope>NUCLEOTIDE SEQUENCE [LARGE SCALE GENOMIC DNA]</scope>
    <source>
        <strain evidence="4 5">VA</strain>
    </source>
</reference>
<keyword evidence="5" id="KW-1185">Reference proteome</keyword>
<proteinExistence type="predicted"/>
<dbReference type="PANTHER" id="PTHR35894">
    <property type="entry name" value="GENERAL SECRETION PATHWAY PROTEIN A-RELATED"/>
    <property type="match status" value="1"/>
</dbReference>
<evidence type="ECO:0000313" key="4">
    <source>
        <dbReference type="EMBL" id="WNM57979.1"/>
    </source>
</evidence>
<dbReference type="InterPro" id="IPR049945">
    <property type="entry name" value="AAA_22"/>
</dbReference>
<accession>A0AA96GG75</accession>